<dbReference type="Proteomes" id="UP000063964">
    <property type="component" value="Chromosome"/>
</dbReference>
<keyword evidence="1" id="KW-1133">Transmembrane helix</keyword>
<dbReference type="KEGG" id="doa:AXF15_08250"/>
<evidence type="ECO:0000313" key="3">
    <source>
        <dbReference type="Proteomes" id="UP000063964"/>
    </source>
</evidence>
<reference evidence="3" key="1">
    <citation type="submission" date="2016-02" db="EMBL/GenBank/DDBJ databases">
        <authorList>
            <person name="Holder M.E."/>
            <person name="Ajami N.J."/>
            <person name="Petrosino J.F."/>
        </authorList>
    </citation>
    <scope>NUCLEOTIDE SEQUENCE [LARGE SCALE GENOMIC DNA]</scope>
    <source>
        <strain evidence="3">DSM 12838</strain>
    </source>
</reference>
<feature type="transmembrane region" description="Helical" evidence="1">
    <location>
        <begin position="31"/>
        <end position="52"/>
    </location>
</feature>
<evidence type="ECO:0000313" key="2">
    <source>
        <dbReference type="EMBL" id="AMD93088.1"/>
    </source>
</evidence>
<evidence type="ECO:0000256" key="1">
    <source>
        <dbReference type="SAM" id="Phobius"/>
    </source>
</evidence>
<keyword evidence="1" id="KW-0472">Membrane</keyword>
<accession>A0A0X8JRA2</accession>
<keyword evidence="1" id="KW-0812">Transmembrane</keyword>
<proteinExistence type="predicted"/>
<dbReference type="EMBL" id="CP014230">
    <property type="protein sequence ID" value="AMD93088.1"/>
    <property type="molecule type" value="Genomic_DNA"/>
</dbReference>
<gene>
    <name evidence="2" type="ORF">AXF15_08250</name>
</gene>
<organism evidence="2 3">
    <name type="scientific">Desulfomicrobium orale DSM 12838</name>
    <dbReference type="NCBI Taxonomy" id="888061"/>
    <lineage>
        <taxon>Bacteria</taxon>
        <taxon>Pseudomonadati</taxon>
        <taxon>Thermodesulfobacteriota</taxon>
        <taxon>Desulfovibrionia</taxon>
        <taxon>Desulfovibrionales</taxon>
        <taxon>Desulfomicrobiaceae</taxon>
        <taxon>Desulfomicrobium</taxon>
    </lineage>
</organism>
<sequence>MRKLRAIDDQETLDRKRLIRDVRPFPNRVAAVLRVPGVQLAGIFLPAGVIAVRLRDKKKVQNLSDMW</sequence>
<name>A0A0X8JRA2_9BACT</name>
<keyword evidence="3" id="KW-1185">Reference proteome</keyword>
<dbReference type="AlphaFoldDB" id="A0A0X8JRA2"/>
<protein>
    <submittedName>
        <fullName evidence="2">Uncharacterized protein</fullName>
    </submittedName>
</protein>
<dbReference type="STRING" id="888061.AXF15_08250"/>